<evidence type="ECO:0000313" key="2">
    <source>
        <dbReference type="EMBL" id="ETW00094.1"/>
    </source>
</evidence>
<sequence>MTAKTTTSTTTGTPGALKQPPALYSWCDASAATTTRRPVVPVPTRANKPSARPIQRHTRPTKQVMPPRNAMKRQQEAMANTRATMLNRSGVSQTVTDTIIQKAKFASAFLGVVPKLM</sequence>
<feature type="compositionally biased region" description="Low complexity" evidence="1">
    <location>
        <begin position="37"/>
        <end position="46"/>
    </location>
</feature>
<protein>
    <submittedName>
        <fullName evidence="2">Uncharacterized protein</fullName>
    </submittedName>
</protein>
<proteinExistence type="predicted"/>
<organism evidence="2">
    <name type="scientific">Aphanomyces invadans</name>
    <dbReference type="NCBI Taxonomy" id="157072"/>
    <lineage>
        <taxon>Eukaryota</taxon>
        <taxon>Sar</taxon>
        <taxon>Stramenopiles</taxon>
        <taxon>Oomycota</taxon>
        <taxon>Saprolegniomycetes</taxon>
        <taxon>Saprolegniales</taxon>
        <taxon>Verrucalvaceae</taxon>
        <taxon>Aphanomyces</taxon>
    </lineage>
</organism>
<gene>
    <name evidence="2" type="ORF">H310_07519</name>
</gene>
<dbReference type="RefSeq" id="XP_008871119.1">
    <property type="nucleotide sequence ID" value="XM_008872897.1"/>
</dbReference>
<dbReference type="OrthoDB" id="79831at2759"/>
<evidence type="ECO:0000256" key="1">
    <source>
        <dbReference type="SAM" id="MobiDB-lite"/>
    </source>
</evidence>
<accession>A0A024U1G2</accession>
<feature type="compositionally biased region" description="Low complexity" evidence="1">
    <location>
        <begin position="1"/>
        <end position="13"/>
    </location>
</feature>
<feature type="region of interest" description="Disordered" evidence="1">
    <location>
        <begin position="37"/>
        <end position="77"/>
    </location>
</feature>
<dbReference type="AlphaFoldDB" id="A0A024U1G2"/>
<name>A0A024U1G2_9STRA</name>
<dbReference type="VEuPathDB" id="FungiDB:H310_07519"/>
<reference evidence="2" key="1">
    <citation type="submission" date="2013-12" db="EMBL/GenBank/DDBJ databases">
        <title>The Genome Sequence of Aphanomyces invadans NJM9701.</title>
        <authorList>
            <consortium name="The Broad Institute Genomics Platform"/>
            <person name="Russ C."/>
            <person name="Tyler B."/>
            <person name="van West P."/>
            <person name="Dieguez-Uribeondo J."/>
            <person name="Young S.K."/>
            <person name="Zeng Q."/>
            <person name="Gargeya S."/>
            <person name="Fitzgerald M."/>
            <person name="Abouelleil A."/>
            <person name="Alvarado L."/>
            <person name="Chapman S.B."/>
            <person name="Gainer-Dewar J."/>
            <person name="Goldberg J."/>
            <person name="Griggs A."/>
            <person name="Gujja S."/>
            <person name="Hansen M."/>
            <person name="Howarth C."/>
            <person name="Imamovic A."/>
            <person name="Ireland A."/>
            <person name="Larimer J."/>
            <person name="McCowan C."/>
            <person name="Murphy C."/>
            <person name="Pearson M."/>
            <person name="Poon T.W."/>
            <person name="Priest M."/>
            <person name="Roberts A."/>
            <person name="Saif S."/>
            <person name="Shea T."/>
            <person name="Sykes S."/>
            <person name="Wortman J."/>
            <person name="Nusbaum C."/>
            <person name="Birren B."/>
        </authorList>
    </citation>
    <scope>NUCLEOTIDE SEQUENCE [LARGE SCALE GENOMIC DNA]</scope>
    <source>
        <strain evidence="2">NJM9701</strain>
    </source>
</reference>
<dbReference type="GeneID" id="20084569"/>
<dbReference type="EMBL" id="KI913965">
    <property type="protein sequence ID" value="ETW00094.1"/>
    <property type="molecule type" value="Genomic_DNA"/>
</dbReference>
<feature type="region of interest" description="Disordered" evidence="1">
    <location>
        <begin position="1"/>
        <end position="21"/>
    </location>
</feature>